<dbReference type="GO" id="GO:0006508">
    <property type="term" value="P:proteolysis"/>
    <property type="evidence" value="ECO:0007669"/>
    <property type="project" value="UniProtKB-KW"/>
</dbReference>
<evidence type="ECO:0000256" key="8">
    <source>
        <dbReference type="ARBA" id="ARBA00023157"/>
    </source>
</evidence>
<accession>A0A368JRZ4</accession>
<keyword evidence="6" id="KW-0862">Zinc</keyword>
<keyword evidence="7" id="KW-0482">Metalloprotease</keyword>
<dbReference type="Pfam" id="PF05572">
    <property type="entry name" value="Peptidase_M43"/>
    <property type="match status" value="1"/>
</dbReference>
<keyword evidence="5" id="KW-0378">Hydrolase</keyword>
<dbReference type="Proteomes" id="UP000253383">
    <property type="component" value="Unassembled WGS sequence"/>
</dbReference>
<dbReference type="GO" id="GO:0046872">
    <property type="term" value="F:metal ion binding"/>
    <property type="evidence" value="ECO:0007669"/>
    <property type="project" value="UniProtKB-KW"/>
</dbReference>
<dbReference type="InterPro" id="IPR026444">
    <property type="entry name" value="Secre_tail"/>
</dbReference>
<dbReference type="PANTHER" id="PTHR47466:SF1">
    <property type="entry name" value="METALLOPROTEASE MEP1 (AFU_ORTHOLOGUE AFUA_1G07730)-RELATED"/>
    <property type="match status" value="1"/>
</dbReference>
<feature type="domain" description="Secretion system C-terminal sorting" evidence="10">
    <location>
        <begin position="383"/>
        <end position="458"/>
    </location>
</feature>
<dbReference type="GO" id="GO:0008237">
    <property type="term" value="F:metallopeptidase activity"/>
    <property type="evidence" value="ECO:0007669"/>
    <property type="project" value="UniProtKB-KW"/>
</dbReference>
<dbReference type="NCBIfam" id="TIGR04183">
    <property type="entry name" value="Por_Secre_tail"/>
    <property type="match status" value="1"/>
</dbReference>
<dbReference type="EMBL" id="QOWE01000010">
    <property type="protein sequence ID" value="RCR68951.1"/>
    <property type="molecule type" value="Genomic_DNA"/>
</dbReference>
<dbReference type="PANTHER" id="PTHR47466">
    <property type="match status" value="1"/>
</dbReference>
<keyword evidence="4" id="KW-0732">Signal</keyword>
<reference evidence="11 12" key="1">
    <citation type="submission" date="2018-07" db="EMBL/GenBank/DDBJ databases">
        <title>Genome analysis of Larkinella rosea.</title>
        <authorList>
            <person name="Zhou Z."/>
            <person name="Wang G."/>
        </authorList>
    </citation>
    <scope>NUCLEOTIDE SEQUENCE [LARGE SCALE GENOMIC DNA]</scope>
    <source>
        <strain evidence="12">zzj9</strain>
    </source>
</reference>
<dbReference type="InterPro" id="IPR024079">
    <property type="entry name" value="MetalloPept_cat_dom_sf"/>
</dbReference>
<organism evidence="11 12">
    <name type="scientific">Larkinella punicea</name>
    <dbReference type="NCBI Taxonomy" id="2315727"/>
    <lineage>
        <taxon>Bacteria</taxon>
        <taxon>Pseudomonadati</taxon>
        <taxon>Bacteroidota</taxon>
        <taxon>Cytophagia</taxon>
        <taxon>Cytophagales</taxon>
        <taxon>Spirosomataceae</taxon>
        <taxon>Larkinella</taxon>
    </lineage>
</organism>
<keyword evidence="2" id="KW-0645">Protease</keyword>
<evidence type="ECO:0000313" key="11">
    <source>
        <dbReference type="EMBL" id="RCR68951.1"/>
    </source>
</evidence>
<evidence type="ECO:0000256" key="2">
    <source>
        <dbReference type="ARBA" id="ARBA00022670"/>
    </source>
</evidence>
<evidence type="ECO:0000256" key="4">
    <source>
        <dbReference type="ARBA" id="ARBA00022729"/>
    </source>
</evidence>
<dbReference type="SUPFAM" id="SSF55486">
    <property type="entry name" value="Metalloproteases ('zincins'), catalytic domain"/>
    <property type="match status" value="1"/>
</dbReference>
<dbReference type="OrthoDB" id="6278496at2"/>
<evidence type="ECO:0000259" key="10">
    <source>
        <dbReference type="Pfam" id="PF18962"/>
    </source>
</evidence>
<comment type="similarity">
    <text evidence="1">Belongs to the peptidase M43B family.</text>
</comment>
<name>A0A368JRZ4_9BACT</name>
<evidence type="ECO:0000256" key="1">
    <source>
        <dbReference type="ARBA" id="ARBA00008721"/>
    </source>
</evidence>
<evidence type="ECO:0000256" key="5">
    <source>
        <dbReference type="ARBA" id="ARBA00022801"/>
    </source>
</evidence>
<dbReference type="AlphaFoldDB" id="A0A368JRZ4"/>
<evidence type="ECO:0000256" key="6">
    <source>
        <dbReference type="ARBA" id="ARBA00022833"/>
    </source>
</evidence>
<protein>
    <submittedName>
        <fullName evidence="11">T9SS C-terminal target domain-containing protein</fullName>
    </submittedName>
</protein>
<dbReference type="Pfam" id="PF18962">
    <property type="entry name" value="Por_Secre_tail"/>
    <property type="match status" value="1"/>
</dbReference>
<keyword evidence="3" id="KW-0479">Metal-binding</keyword>
<gene>
    <name evidence="11" type="ORF">DUE52_13760</name>
</gene>
<dbReference type="CDD" id="cd04275">
    <property type="entry name" value="ZnMc_pappalysin_like"/>
    <property type="match status" value="1"/>
</dbReference>
<evidence type="ECO:0000256" key="3">
    <source>
        <dbReference type="ARBA" id="ARBA00022723"/>
    </source>
</evidence>
<evidence type="ECO:0000256" key="7">
    <source>
        <dbReference type="ARBA" id="ARBA00023049"/>
    </source>
</evidence>
<evidence type="ECO:0000313" key="12">
    <source>
        <dbReference type="Proteomes" id="UP000253383"/>
    </source>
</evidence>
<dbReference type="InterPro" id="IPR008754">
    <property type="entry name" value="Peptidase_M43"/>
</dbReference>
<feature type="domain" description="Peptidase M43 pregnancy-associated plasma-A" evidence="9">
    <location>
        <begin position="206"/>
        <end position="358"/>
    </location>
</feature>
<sequence>MAAMWCATGWLKKLSPRMNGLKNRQLFAALGFLLSIGLTESRAQTPVTPQRCGIDVREQTLQRRDAQRLTKRLKLNEKIEDLIRQRTEEPGKARVGEVVYRIPVVVHVVHTNSSGFVGGANNSNISDEQIASQIRVLNEDYRRMADTRGFNTNPIGADTGIEFFLARTDPDGLQTTGITRHYTQKTSFNIYDGSSGDDVQLSQIAYWPSDQYLNIWVTTLRNDYLGYAQFPEAEGIDGLSSLENELTDGVIIDYRYFGSDIGAVTSPTYRYGRTTTHEVGHWLGLIHTWGDAVCGTDYCNDTPPTESANQTTACAERFSTCNGTRTRNQIENYLDYTPDACMNLFTQDQRTRMRAVIEASPRRQRVVRSADPLPQTESLTVNVFPNPSQKLSTLEVLFTGFQSFQVDITDLSGRIVRTQNYTNYPSSSISLPLDTLARGVYFVKVHTDKETASKRLLIR</sequence>
<dbReference type="Gene3D" id="3.40.390.10">
    <property type="entry name" value="Collagenase (Catalytic Domain)"/>
    <property type="match status" value="1"/>
</dbReference>
<evidence type="ECO:0000259" key="9">
    <source>
        <dbReference type="Pfam" id="PF05572"/>
    </source>
</evidence>
<proteinExistence type="inferred from homology"/>
<comment type="caution">
    <text evidence="11">The sequence shown here is derived from an EMBL/GenBank/DDBJ whole genome shotgun (WGS) entry which is preliminary data.</text>
</comment>
<keyword evidence="12" id="KW-1185">Reference proteome</keyword>
<keyword evidence="8" id="KW-1015">Disulfide bond</keyword>